<comment type="subcellular location">
    <subcellularLocation>
        <location evidence="1">Membrane</location>
        <topology evidence="1">Multi-pass membrane protein</topology>
    </subcellularLocation>
</comment>
<dbReference type="GO" id="GO:0016020">
    <property type="term" value="C:membrane"/>
    <property type="evidence" value="ECO:0007669"/>
    <property type="project" value="UniProtKB-SubCell"/>
</dbReference>
<feature type="region of interest" description="Disordered" evidence="6">
    <location>
        <begin position="240"/>
        <end position="262"/>
    </location>
</feature>
<feature type="transmembrane region" description="Helical" evidence="7">
    <location>
        <begin position="927"/>
        <end position="948"/>
    </location>
</feature>
<feature type="compositionally biased region" description="Basic residues" evidence="6">
    <location>
        <begin position="390"/>
        <end position="399"/>
    </location>
</feature>
<dbReference type="Proteomes" id="UP000689195">
    <property type="component" value="Unassembled WGS sequence"/>
</dbReference>
<sequence length="1240" mass="146854">MQITQTQLLEWVKDGNKVTLKKHFEDELKFSQNKLSDFFAMVDDQKRNVVHWAAYLGQYKLLKWWCKKYKLMINLNKGDMHSYTPLELASIKGYSGEYNPEQQENTIKLLLEHGSLIPQSNTSKPNPLHWAFYYGNKELVDFLISKKFQLQLETDQQGNYPIDYLFLENRPDQYKYNFIYKQQEKKLVIYLKILSLIMLKKPKKKKLRIPKKKKNRQLRDGKQHQATVVMSQLPLIQTQIKEDDSTPESEPSKNGIPYSNISNYHKSQTSNSFISKNTIPKSSQNPTQSQQILIKFQQRSCCKKIQSKNLDEIADVPLYDDSRIEMKEPEEEKIPEIKVFNQNQRNSNSCKLITEKNQENQFKADECNIIIAEPPVLQFNSETSPPKNLDHRRRHKSNRFKSQNEDYLEKIDLKEQEKFYIYHSKAYLTKNEIYECRLQYWSARQGNAEFLIYFLKRRCNPFVNVYQGFNCLHIAAFKGKLKILKIILEADYEYYDYSEENNQKYKKQIKDQIFDKKECINILTDQNPSNALHLAIEQEKYKCMKTLILHGVSVDTVNSRCLKPFELTFNQDIMEYYKENIQIKQQMSSLTELGYQYVIQTKGTLSVEQDIVYLQLQNIRQTFRDRGWSFEFMIFHAPNLDKLEMYNDNAQAKKVKSLYHYYVLKLPPDSIYKLADLYQISCYNFQTKYICQFNYDNRGFFEFPKDLQVQMLILNTLNDEFDVDKFVLEKLIISHYPLEDIQKCEKITQFWDEQQNNCIQDSIRYETQQIALRPLHAIASYFGPVVAWYIALNVQIIGWLMIPSVFGAALGIYIIITEEVNSSIVPFYALLMTLWSTLFMEKWKNRESELKFCWDMHKFRQTQPQRVMYTGQYIINEATNKIQIYDYFTTFKRRLIAEGPVILIGIAIIVLSFYAFNLWLQEWKDNAIMPIVINSLNGVSMTVFCDLYKRLCTSLVTWENHMYESEQEYSYILKVFLFEFLISYVSVVYVAIFENDASQLSVSVASIIITRGVISNVKSNFLPYFLFKQEKRILEEKFQEFKRIFTLKLEEKKQVPNICNSKFSNDKLNSEIQLSFLQELEIGRIKQPQKVLYDEYTSIAIQFGYTTMFAPTFPAAPLFFMINCYINLRWSIYNYQHILKRERAQAADSIGIWLQIFEIMNYCATFMNCIVIGTVNKEQFKGIIGNQNALVSAFFLAAIEHILLLIKYILDVSIPDCPYWVEKELRRYAYLEEKYLKNNN</sequence>
<feature type="transmembrane region" description="Helical" evidence="7">
    <location>
        <begin position="822"/>
        <end position="840"/>
    </location>
</feature>
<comment type="caution">
    <text evidence="9">The sequence shown here is derived from an EMBL/GenBank/DDBJ whole genome shotgun (WGS) entry which is preliminary data.</text>
</comment>
<keyword evidence="10" id="KW-1185">Reference proteome</keyword>
<evidence type="ECO:0000256" key="2">
    <source>
        <dbReference type="ARBA" id="ARBA00022692"/>
    </source>
</evidence>
<dbReference type="PANTHER" id="PTHR12308">
    <property type="entry name" value="ANOCTAMIN"/>
    <property type="match status" value="1"/>
</dbReference>
<keyword evidence="3 7" id="KW-1133">Transmembrane helix</keyword>
<evidence type="ECO:0000313" key="9">
    <source>
        <dbReference type="EMBL" id="CAD8182910.1"/>
    </source>
</evidence>
<dbReference type="SMART" id="SM00248">
    <property type="entry name" value="ANK"/>
    <property type="match status" value="6"/>
</dbReference>
<accession>A0A8S1W020</accession>
<dbReference type="PANTHER" id="PTHR12308:SF73">
    <property type="entry name" value="ANOCTAMIN"/>
    <property type="match status" value="1"/>
</dbReference>
<feature type="repeat" description="ANK" evidence="5">
    <location>
        <begin position="527"/>
        <end position="559"/>
    </location>
</feature>
<evidence type="ECO:0000256" key="4">
    <source>
        <dbReference type="ARBA" id="ARBA00023136"/>
    </source>
</evidence>
<dbReference type="InterPro" id="IPR049452">
    <property type="entry name" value="Anoctamin_TM"/>
</dbReference>
<protein>
    <recommendedName>
        <fullName evidence="8">Anoctamin transmembrane domain-containing protein</fullName>
    </recommendedName>
</protein>
<evidence type="ECO:0000256" key="6">
    <source>
        <dbReference type="SAM" id="MobiDB-lite"/>
    </source>
</evidence>
<feature type="domain" description="Anoctamin transmembrane" evidence="8">
    <location>
        <begin position="778"/>
        <end position="1227"/>
    </location>
</feature>
<feature type="compositionally biased region" description="Basic residues" evidence="6">
    <location>
        <begin position="205"/>
        <end position="216"/>
    </location>
</feature>
<gene>
    <name evidence="9" type="ORF">PPENT_87.1.T0790200</name>
</gene>
<dbReference type="InterPro" id="IPR002110">
    <property type="entry name" value="Ankyrin_rpt"/>
</dbReference>
<proteinExistence type="predicted"/>
<organism evidence="9 10">
    <name type="scientific">Paramecium pentaurelia</name>
    <dbReference type="NCBI Taxonomy" id="43138"/>
    <lineage>
        <taxon>Eukaryota</taxon>
        <taxon>Sar</taxon>
        <taxon>Alveolata</taxon>
        <taxon>Ciliophora</taxon>
        <taxon>Intramacronucleata</taxon>
        <taxon>Oligohymenophorea</taxon>
        <taxon>Peniculida</taxon>
        <taxon>Parameciidae</taxon>
        <taxon>Paramecium</taxon>
    </lineage>
</organism>
<feature type="transmembrane region" description="Helical" evidence="7">
    <location>
        <begin position="770"/>
        <end position="790"/>
    </location>
</feature>
<evidence type="ECO:0000256" key="1">
    <source>
        <dbReference type="ARBA" id="ARBA00004141"/>
    </source>
</evidence>
<feature type="region of interest" description="Disordered" evidence="6">
    <location>
        <begin position="205"/>
        <end position="224"/>
    </location>
</feature>
<keyword evidence="4 7" id="KW-0472">Membrane</keyword>
<dbReference type="EMBL" id="CAJJDO010000079">
    <property type="protein sequence ID" value="CAD8182910.1"/>
    <property type="molecule type" value="Genomic_DNA"/>
</dbReference>
<evidence type="ECO:0000259" key="8">
    <source>
        <dbReference type="Pfam" id="PF04547"/>
    </source>
</evidence>
<evidence type="ECO:0000256" key="3">
    <source>
        <dbReference type="ARBA" id="ARBA00022989"/>
    </source>
</evidence>
<feature type="transmembrane region" description="Helical" evidence="7">
    <location>
        <begin position="797"/>
        <end position="816"/>
    </location>
</feature>
<reference evidence="9" key="1">
    <citation type="submission" date="2021-01" db="EMBL/GenBank/DDBJ databases">
        <authorList>
            <consortium name="Genoscope - CEA"/>
            <person name="William W."/>
        </authorList>
    </citation>
    <scope>NUCLEOTIDE SEQUENCE</scope>
</reference>
<dbReference type="OrthoDB" id="296386at2759"/>
<dbReference type="Pfam" id="PF12796">
    <property type="entry name" value="Ank_2"/>
    <property type="match status" value="1"/>
</dbReference>
<dbReference type="AlphaFoldDB" id="A0A8S1W020"/>
<feature type="region of interest" description="Disordered" evidence="6">
    <location>
        <begin position="380"/>
        <end position="399"/>
    </location>
</feature>
<evidence type="ECO:0000256" key="7">
    <source>
        <dbReference type="SAM" id="Phobius"/>
    </source>
</evidence>
<dbReference type="InterPro" id="IPR007632">
    <property type="entry name" value="Anoctamin"/>
</dbReference>
<feature type="transmembrane region" description="Helical" evidence="7">
    <location>
        <begin position="969"/>
        <end position="992"/>
    </location>
</feature>
<dbReference type="PROSITE" id="PS50088">
    <property type="entry name" value="ANK_REPEAT"/>
    <property type="match status" value="1"/>
</dbReference>
<feature type="transmembrane region" description="Helical" evidence="7">
    <location>
        <begin position="1189"/>
        <end position="1210"/>
    </location>
</feature>
<dbReference type="GO" id="GO:0005254">
    <property type="term" value="F:chloride channel activity"/>
    <property type="evidence" value="ECO:0007669"/>
    <property type="project" value="TreeGrafter"/>
</dbReference>
<name>A0A8S1W020_9CILI</name>
<dbReference type="Pfam" id="PF04547">
    <property type="entry name" value="Anoctamin"/>
    <property type="match status" value="1"/>
</dbReference>
<evidence type="ECO:0000313" key="10">
    <source>
        <dbReference type="Proteomes" id="UP000689195"/>
    </source>
</evidence>
<evidence type="ECO:0000256" key="5">
    <source>
        <dbReference type="PROSITE-ProRule" id="PRU00023"/>
    </source>
</evidence>
<keyword evidence="5" id="KW-0040">ANK repeat</keyword>
<keyword evidence="2 7" id="KW-0812">Transmembrane</keyword>
<feature type="transmembrane region" description="Helical" evidence="7">
    <location>
        <begin position="901"/>
        <end position="921"/>
    </location>
</feature>